<evidence type="ECO:0000256" key="2">
    <source>
        <dbReference type="SAM" id="Phobius"/>
    </source>
</evidence>
<keyword evidence="2" id="KW-0472">Membrane</keyword>
<organism evidence="3 4">
    <name type="scientific">Plectosphaerella plurivora</name>
    <dbReference type="NCBI Taxonomy" id="936078"/>
    <lineage>
        <taxon>Eukaryota</taxon>
        <taxon>Fungi</taxon>
        <taxon>Dikarya</taxon>
        <taxon>Ascomycota</taxon>
        <taxon>Pezizomycotina</taxon>
        <taxon>Sordariomycetes</taxon>
        <taxon>Hypocreomycetidae</taxon>
        <taxon>Glomerellales</taxon>
        <taxon>Plectosphaerellaceae</taxon>
        <taxon>Plectosphaerella</taxon>
    </lineage>
</organism>
<dbReference type="OrthoDB" id="5279542at2759"/>
<feature type="transmembrane region" description="Helical" evidence="2">
    <location>
        <begin position="68"/>
        <end position="90"/>
    </location>
</feature>
<name>A0A9P8V639_9PEZI</name>
<evidence type="ECO:0000313" key="4">
    <source>
        <dbReference type="Proteomes" id="UP000770015"/>
    </source>
</evidence>
<reference evidence="3" key="1">
    <citation type="journal article" date="2021" name="Nat. Commun.">
        <title>Genetic determinants of endophytism in the Arabidopsis root mycobiome.</title>
        <authorList>
            <person name="Mesny F."/>
            <person name="Miyauchi S."/>
            <person name="Thiergart T."/>
            <person name="Pickel B."/>
            <person name="Atanasova L."/>
            <person name="Karlsson M."/>
            <person name="Huettel B."/>
            <person name="Barry K.W."/>
            <person name="Haridas S."/>
            <person name="Chen C."/>
            <person name="Bauer D."/>
            <person name="Andreopoulos W."/>
            <person name="Pangilinan J."/>
            <person name="LaButti K."/>
            <person name="Riley R."/>
            <person name="Lipzen A."/>
            <person name="Clum A."/>
            <person name="Drula E."/>
            <person name="Henrissat B."/>
            <person name="Kohler A."/>
            <person name="Grigoriev I.V."/>
            <person name="Martin F.M."/>
            <person name="Hacquard S."/>
        </authorList>
    </citation>
    <scope>NUCLEOTIDE SEQUENCE</scope>
    <source>
        <strain evidence="3">MPI-SDFR-AT-0117</strain>
    </source>
</reference>
<dbReference type="AlphaFoldDB" id="A0A9P8V639"/>
<feature type="compositionally biased region" description="Gly residues" evidence="1">
    <location>
        <begin position="271"/>
        <end position="285"/>
    </location>
</feature>
<gene>
    <name evidence="3" type="ORF">F5X68DRAFT_263771</name>
</gene>
<feature type="compositionally biased region" description="Pro residues" evidence="1">
    <location>
        <begin position="1"/>
        <end position="12"/>
    </location>
</feature>
<evidence type="ECO:0000313" key="3">
    <source>
        <dbReference type="EMBL" id="KAH6678776.1"/>
    </source>
</evidence>
<protein>
    <submittedName>
        <fullName evidence="3">Uncharacterized protein</fullName>
    </submittedName>
</protein>
<sequence>MEQQPQPQPVASPAPTAAVEHQYQHQQTYTGQPQPQPVYYQTMMPQQQIGSRPSREALYSRRWNIAKMVLRGSDIVSAIIVLALSIYYLFAFYNLWLSIIFTLPASGAVLIWEVAELITLCARGGRTGIHPGAHVGLHLVFWMYLLVGLVFFAIFAAYNVIDEYSYYYYDLDTPTAGPAYAIMAFLAIMTILNFVLFVRACVETAQINRQARTVFMIPAGVNGQMPQGNPHMSMAYPPQAYMYPVPMQQQPRESMYNTLGAPQTEGKALGSEGGYQGASGEGASGGVPAEYYAPTNNYGTAR</sequence>
<proteinExistence type="predicted"/>
<feature type="transmembrane region" description="Helical" evidence="2">
    <location>
        <begin position="181"/>
        <end position="202"/>
    </location>
</feature>
<accession>A0A9P8V639</accession>
<comment type="caution">
    <text evidence="3">The sequence shown here is derived from an EMBL/GenBank/DDBJ whole genome shotgun (WGS) entry which is preliminary data.</text>
</comment>
<feature type="region of interest" description="Disordered" evidence="1">
    <location>
        <begin position="1"/>
        <end position="32"/>
    </location>
</feature>
<keyword evidence="4" id="KW-1185">Reference proteome</keyword>
<feature type="compositionally biased region" description="Low complexity" evidence="1">
    <location>
        <begin position="13"/>
        <end position="32"/>
    </location>
</feature>
<evidence type="ECO:0000256" key="1">
    <source>
        <dbReference type="SAM" id="MobiDB-lite"/>
    </source>
</evidence>
<dbReference type="EMBL" id="JAGSXJ010000021">
    <property type="protein sequence ID" value="KAH6678776.1"/>
    <property type="molecule type" value="Genomic_DNA"/>
</dbReference>
<keyword evidence="2" id="KW-1133">Transmembrane helix</keyword>
<keyword evidence="2" id="KW-0812">Transmembrane</keyword>
<feature type="region of interest" description="Disordered" evidence="1">
    <location>
        <begin position="258"/>
        <end position="302"/>
    </location>
</feature>
<dbReference type="Proteomes" id="UP000770015">
    <property type="component" value="Unassembled WGS sequence"/>
</dbReference>
<feature type="transmembrane region" description="Helical" evidence="2">
    <location>
        <begin position="96"/>
        <end position="118"/>
    </location>
</feature>
<feature type="transmembrane region" description="Helical" evidence="2">
    <location>
        <begin position="139"/>
        <end position="161"/>
    </location>
</feature>